<dbReference type="RefSeq" id="WP_189659256.1">
    <property type="nucleotide sequence ID" value="NZ_BMZW01000054.1"/>
</dbReference>
<name>A0A9P3EFB3_PSEA0</name>
<dbReference type="Proteomes" id="UP000630864">
    <property type="component" value="Unassembled WGS sequence"/>
</dbReference>
<evidence type="ECO:0000313" key="2">
    <source>
        <dbReference type="Proteomes" id="UP000630864"/>
    </source>
</evidence>
<reference evidence="1" key="1">
    <citation type="submission" date="2020-09" db="EMBL/GenBank/DDBJ databases">
        <title>Pseudomonas syringae pv. eriobotryae genome sequence causing loquat canker disease.</title>
        <authorList>
            <person name="Fukuda S."/>
            <person name="Tashiro H."/>
            <person name="Nagano Y."/>
        </authorList>
    </citation>
    <scope>NUCLEOTIDE SEQUENCE</scope>
    <source>
        <strain evidence="1">AM001</strain>
    </source>
</reference>
<dbReference type="EMBL" id="BMZW01000054">
    <property type="protein sequence ID" value="GFZ62884.1"/>
    <property type="molecule type" value="Genomic_DNA"/>
</dbReference>
<dbReference type="AlphaFoldDB" id="A0A9P3EFB3"/>
<gene>
    <name evidence="1" type="ORF">PSE10A_53950</name>
</gene>
<evidence type="ECO:0000313" key="1">
    <source>
        <dbReference type="EMBL" id="GFZ62884.1"/>
    </source>
</evidence>
<accession>A0A9P3EFB3</accession>
<proteinExistence type="predicted"/>
<comment type="caution">
    <text evidence="1">The sequence shown here is derived from an EMBL/GenBank/DDBJ whole genome shotgun (WGS) entry which is preliminary data.</text>
</comment>
<organism evidence="1 2">
    <name type="scientific">Pseudomonas amygdali pv. eriobotryae</name>
    <dbReference type="NCBI Taxonomy" id="129137"/>
    <lineage>
        <taxon>Bacteria</taxon>
        <taxon>Pseudomonadati</taxon>
        <taxon>Pseudomonadota</taxon>
        <taxon>Gammaproteobacteria</taxon>
        <taxon>Pseudomonadales</taxon>
        <taxon>Pseudomonadaceae</taxon>
        <taxon>Pseudomonas</taxon>
        <taxon>Pseudomonas amygdali</taxon>
    </lineage>
</organism>
<protein>
    <submittedName>
        <fullName evidence="1">Uncharacterized protein</fullName>
    </submittedName>
</protein>
<sequence length="111" mass="12503">MKDAFTAALSEVVQHQIELTSTIGSLLNVQASQQASRHQVDEVRSMLVQFNAKVSASANRLAARYDENRERPITHSHMDGRNRRQSLARVSSWGDEKLHESYCRVAVCAYS</sequence>